<protein>
    <submittedName>
        <fullName evidence="11">Methyl-accepting chemotaxis protein</fullName>
    </submittedName>
</protein>
<evidence type="ECO:0000256" key="3">
    <source>
        <dbReference type="ARBA" id="ARBA00022500"/>
    </source>
</evidence>
<keyword evidence="2" id="KW-1003">Cell membrane</keyword>
<dbReference type="GO" id="GO:0005886">
    <property type="term" value="C:plasma membrane"/>
    <property type="evidence" value="ECO:0007669"/>
    <property type="project" value="UniProtKB-SubCell"/>
</dbReference>
<dbReference type="AlphaFoldDB" id="A0A9E3ZUM9"/>
<keyword evidence="4 9" id="KW-0812">Transmembrane</keyword>
<dbReference type="Pfam" id="PF02743">
    <property type="entry name" value="dCache_1"/>
    <property type="match status" value="1"/>
</dbReference>
<dbReference type="Gene3D" id="3.30.450.20">
    <property type="entry name" value="PAS domain"/>
    <property type="match status" value="1"/>
</dbReference>
<dbReference type="SUPFAM" id="SSF103190">
    <property type="entry name" value="Sensory domain-like"/>
    <property type="match status" value="1"/>
</dbReference>
<evidence type="ECO:0000256" key="4">
    <source>
        <dbReference type="ARBA" id="ARBA00022692"/>
    </source>
</evidence>
<evidence type="ECO:0000256" key="7">
    <source>
        <dbReference type="ARBA" id="ARBA00023224"/>
    </source>
</evidence>
<name>A0A9E3ZUM9_9ENTE</name>
<reference evidence="11" key="2">
    <citation type="submission" date="2021-11" db="EMBL/GenBank/DDBJ databases">
        <authorList>
            <person name="Gilroy R."/>
        </authorList>
    </citation>
    <scope>NUCLEOTIDE SEQUENCE</scope>
    <source>
        <strain evidence="11">150</strain>
    </source>
</reference>
<evidence type="ECO:0000313" key="12">
    <source>
        <dbReference type="Proteomes" id="UP000813384"/>
    </source>
</evidence>
<proteinExistence type="predicted"/>
<dbReference type="SUPFAM" id="SSF58104">
    <property type="entry name" value="Methyl-accepting chemotaxis protein (MCP) signaling domain"/>
    <property type="match status" value="1"/>
</dbReference>
<feature type="domain" description="Methyl-accepting transducer" evidence="10">
    <location>
        <begin position="401"/>
        <end position="658"/>
    </location>
</feature>
<evidence type="ECO:0000259" key="10">
    <source>
        <dbReference type="PROSITE" id="PS50111"/>
    </source>
</evidence>
<comment type="subcellular location">
    <subcellularLocation>
        <location evidence="1">Cell membrane</location>
        <topology evidence="1">Multi-pass membrane protein</topology>
    </subcellularLocation>
</comment>
<sequence>KGIIFMKLKTKSIAPAITAILLFTALIPIFTMFFSSLSTSTSLLRERNQVSQQSGAETVLAVKEAIFTATDKKIDEMIKLPIFSDVFKTKEIDEALKLIGLGDPNTIQIIFAKSNGEHASINPTPEGYDPTTRPWYELAMANKGHTVRTDPYQSANGSGYVNTVSRAFQNERGEWAVIAVDVSYQSVDEVIRRLTVGRTGQILLVSKTGIIISASDTELLGKDISEDLQFQRMSDTSKTRDFIEFKDQKVNDFYYDKGSNDSTTWAMIDISADEYVGETRSLMLNSAVVLGLMLLLIGLIVVIVVKLVRQVVTLYTQQFQKISHGDLELILSSSAPMKNGKQLFSIKSWATKFTRPEENGHEIQQLSTQYNQMIHAVRALITKVKGESEHVATMSDSLFELSKQTNAATEEVAETIAGIADVTSSQASETEGSVHTVQELSDVVDELKTNVTTMSDYSKEALEINQQSMTVMDQVNMNWNDELIQMDELMSGMNGMNTNIQDINKIINVINDISYQTNLLALNASIEAARAGESGKGFAVVATEIRQLAEQSKQSTQEIETIVERIQRQSNQMVEQTSQSLNGGEKQSQLIQEAISSSLEVFKRSNALISSVDDIEQATNRIVAIQQIVLTNLENISASTEENAAGTQEVSANAEEVLATMEEFIGHVDELRTISEGLQTLTNQFKINN</sequence>
<dbReference type="PROSITE" id="PS50111">
    <property type="entry name" value="CHEMOTAXIS_TRANSDUC_2"/>
    <property type="match status" value="1"/>
</dbReference>
<feature type="transmembrane region" description="Helical" evidence="9">
    <location>
        <begin position="287"/>
        <end position="308"/>
    </location>
</feature>
<dbReference type="Pfam" id="PF00015">
    <property type="entry name" value="MCPsignal"/>
    <property type="match status" value="1"/>
</dbReference>
<dbReference type="PANTHER" id="PTHR32089">
    <property type="entry name" value="METHYL-ACCEPTING CHEMOTAXIS PROTEIN MCPB"/>
    <property type="match status" value="1"/>
</dbReference>
<dbReference type="InterPro" id="IPR004089">
    <property type="entry name" value="MCPsignal_dom"/>
</dbReference>
<evidence type="ECO:0000256" key="8">
    <source>
        <dbReference type="PROSITE-ProRule" id="PRU00284"/>
    </source>
</evidence>
<feature type="non-terminal residue" evidence="11">
    <location>
        <position position="1"/>
    </location>
</feature>
<evidence type="ECO:0000256" key="6">
    <source>
        <dbReference type="ARBA" id="ARBA00023136"/>
    </source>
</evidence>
<feature type="transmembrane region" description="Helical" evidence="9">
    <location>
        <begin position="12"/>
        <end position="34"/>
    </location>
</feature>
<reference evidence="11" key="1">
    <citation type="journal article" date="2021" name="PeerJ">
        <title>Extensive microbial diversity within the chicken gut microbiome revealed by metagenomics and culture.</title>
        <authorList>
            <person name="Gilroy R."/>
            <person name="Ravi A."/>
            <person name="Getino M."/>
            <person name="Pursley I."/>
            <person name="Horton D.L."/>
            <person name="Alikhan N.F."/>
            <person name="Baker D."/>
            <person name="Gharbi K."/>
            <person name="Hall N."/>
            <person name="Watson M."/>
            <person name="Adriaenssens E.M."/>
            <person name="Foster-Nyarko E."/>
            <person name="Jarju S."/>
            <person name="Secka A."/>
            <person name="Antonio M."/>
            <person name="Oren A."/>
            <person name="Chaudhuri R.R."/>
            <person name="La Ragione R."/>
            <person name="Hildebrand F."/>
            <person name="Pallen M.J."/>
        </authorList>
    </citation>
    <scope>NUCLEOTIDE SEQUENCE</scope>
    <source>
        <strain evidence="11">150</strain>
    </source>
</reference>
<evidence type="ECO:0000313" key="11">
    <source>
        <dbReference type="EMBL" id="MCC9273903.1"/>
    </source>
</evidence>
<dbReference type="SMART" id="SM00283">
    <property type="entry name" value="MA"/>
    <property type="match status" value="1"/>
</dbReference>
<dbReference type="Proteomes" id="UP000813384">
    <property type="component" value="Unassembled WGS sequence"/>
</dbReference>
<keyword evidence="5 9" id="KW-1133">Transmembrane helix</keyword>
<dbReference type="GO" id="GO:0007165">
    <property type="term" value="P:signal transduction"/>
    <property type="evidence" value="ECO:0007669"/>
    <property type="project" value="UniProtKB-KW"/>
</dbReference>
<evidence type="ECO:0000256" key="9">
    <source>
        <dbReference type="SAM" id="Phobius"/>
    </source>
</evidence>
<organism evidence="11 12">
    <name type="scientific">Enterococcus aquimarinus</name>
    <dbReference type="NCBI Taxonomy" id="328396"/>
    <lineage>
        <taxon>Bacteria</taxon>
        <taxon>Bacillati</taxon>
        <taxon>Bacillota</taxon>
        <taxon>Bacilli</taxon>
        <taxon>Lactobacillales</taxon>
        <taxon>Enterococcaceae</taxon>
        <taxon>Enterococcus</taxon>
    </lineage>
</organism>
<comment type="caution">
    <text evidence="11">The sequence shown here is derived from an EMBL/GenBank/DDBJ whole genome shotgun (WGS) entry which is preliminary data.</text>
</comment>
<gene>
    <name evidence="11" type="ORF">K8V42_06405</name>
</gene>
<dbReference type="GO" id="GO:0006935">
    <property type="term" value="P:chemotaxis"/>
    <property type="evidence" value="ECO:0007669"/>
    <property type="project" value="UniProtKB-KW"/>
</dbReference>
<dbReference type="InterPro" id="IPR033479">
    <property type="entry name" value="dCache_1"/>
</dbReference>
<evidence type="ECO:0000256" key="5">
    <source>
        <dbReference type="ARBA" id="ARBA00022989"/>
    </source>
</evidence>
<keyword evidence="6 9" id="KW-0472">Membrane</keyword>
<keyword evidence="7 8" id="KW-0807">Transducer</keyword>
<evidence type="ECO:0000256" key="2">
    <source>
        <dbReference type="ARBA" id="ARBA00022475"/>
    </source>
</evidence>
<evidence type="ECO:0000256" key="1">
    <source>
        <dbReference type="ARBA" id="ARBA00004651"/>
    </source>
</evidence>
<dbReference type="PANTHER" id="PTHR32089:SF114">
    <property type="entry name" value="METHYL-ACCEPTING CHEMOTAXIS PROTEIN MCPB"/>
    <property type="match status" value="1"/>
</dbReference>
<keyword evidence="3" id="KW-0145">Chemotaxis</keyword>
<accession>A0A9E3ZUM9</accession>
<dbReference type="Gene3D" id="1.10.287.950">
    <property type="entry name" value="Methyl-accepting chemotaxis protein"/>
    <property type="match status" value="1"/>
</dbReference>
<dbReference type="InterPro" id="IPR029151">
    <property type="entry name" value="Sensor-like_sf"/>
</dbReference>
<dbReference type="EMBL" id="JAJJVO010000097">
    <property type="protein sequence ID" value="MCC9273903.1"/>
    <property type="molecule type" value="Genomic_DNA"/>
</dbReference>